<reference evidence="23 24" key="1">
    <citation type="journal article" date="2020" name="bioRxiv">
        <title>Metabolic contributions of an alphaproteobacterial endosymbiont in the apicomplexan Cardiosporidium cionae.</title>
        <authorList>
            <person name="Hunter E.S."/>
            <person name="Paight C.J."/>
            <person name="Lane C.E."/>
        </authorList>
    </citation>
    <scope>NUCLEOTIDE SEQUENCE [LARGE SCALE GENOMIC DNA]</scope>
    <source>
        <strain evidence="23">ESH_2018</strain>
    </source>
</reference>
<dbReference type="Gene3D" id="1.10.132.60">
    <property type="entry name" value="DNA polymerase family B, C-terminal domain"/>
    <property type="match status" value="1"/>
</dbReference>
<proteinExistence type="inferred from homology"/>
<dbReference type="PRINTS" id="PR00106">
    <property type="entry name" value="DNAPOLB"/>
</dbReference>
<dbReference type="SUPFAM" id="SSF56672">
    <property type="entry name" value="DNA/RNA polymerases"/>
    <property type="match status" value="1"/>
</dbReference>
<gene>
    <name evidence="23" type="ORF">IE077_004189</name>
</gene>
<dbReference type="InterPro" id="IPR025687">
    <property type="entry name" value="Znf-C4pol"/>
</dbReference>
<accession>A0ABQ7JDP8</accession>
<evidence type="ECO:0000256" key="13">
    <source>
        <dbReference type="ARBA" id="ARBA00022932"/>
    </source>
</evidence>
<evidence type="ECO:0000256" key="14">
    <source>
        <dbReference type="ARBA" id="ARBA00023004"/>
    </source>
</evidence>
<comment type="caution">
    <text evidence="23">The sequence shown here is derived from an EMBL/GenBank/DDBJ whole genome shotgun (WGS) entry which is preliminary data.</text>
</comment>
<name>A0ABQ7JDP8_9APIC</name>
<sequence>MKRLQCTLMAKYLGSVQGLPKAMQDKILDVSIVKKESLMHYSPSHGRPFFKATATIPRMISACRTAIEHGIFIDGYSVPEPAYEANIPFSLRFLIDTKMTGCAWNIDVIPQITEGEWMEIPPLRKLSFEGSQEPIFKAIFTLDECAPIAGARVFWFKSEAKMLLKWSELVQSVPAFVILWVDPDILTGYNCINFDLNYLILRSKVLKVDEFRKLGRILATESKIKDSTFSSRAFGTHENKDINVDGRILFDVLELIRREYKLKWHSKYKCFQYVFCVQNRSYTLNFVSFQFLKEQKEDVHYSAIGDLQRGTPETRRRIAVYCLKDAYLPLRLIEKLLLVVNHVEMARVTGTTLEFLLTRGQQIKVTSQLYRKCRELGYVVPTVKRLASGEGAAYEGATVLEPRKGYYANPIATLDFASLYPSIMIAHNLCYSTLVPPHLQNSIDRSALTQSSTQPPNYFVQAHVRKGVLPMIVEELIAARNRAKKQMAIEVDPFVKMVLNGRQMALKITANSVYGYTGATAGGQLPCLEVATSITCFGRDMIFYSKTKVEEIYSMNANFKHNATVIYGDTDSVMVDFGIESIEETMKWGKQAAEVLSKQFLNPIRLEFEKVYCPFILMNKKRYAGLLFTNPNNYDKMDSKGIEVRENATDIRNSFKKNTVRRDFCPLVQQMVDTALKKMLIEKDVEGAKLYTQKKIAELLQNKIDLSLLVITKSLGKSDYDTKLPHVELAKKLKKRDPGNAPCVGDRVSYVITRGTKGQAQYERAEDPLYVLDHNLTIDTQHYVESIKGPIMRIFDGVMKSPETLFSKDLLLEGMPRPHSYGYERYQNFTLLIIFFETIAAGDHTRTVTVLTSSDCALSKYLKKTLQCISCKAIIKSGALCKNCRNTKEVEVILAKTSAMREKEAEYSSLWTECQRCQLSLHQDVICVNRDCPVFYRRAKVKKDIANLQETLGRLTIEW</sequence>
<dbReference type="InterPro" id="IPR017964">
    <property type="entry name" value="DNA-dir_DNA_pol_B_CS"/>
</dbReference>
<dbReference type="InterPro" id="IPR006134">
    <property type="entry name" value="DNA-dir_DNA_pol_B_multi_dom"/>
</dbReference>
<evidence type="ECO:0000256" key="2">
    <source>
        <dbReference type="ARBA" id="ARBA00004123"/>
    </source>
</evidence>
<feature type="domain" description="DNA-directed DNA polymerase family B exonuclease" evidence="21">
    <location>
        <begin position="130"/>
        <end position="268"/>
    </location>
</feature>
<comment type="cofactor">
    <cofactor evidence="1 19">
        <name>[4Fe-4S] cluster</name>
        <dbReference type="ChEBI" id="CHEBI:49883"/>
    </cofactor>
</comment>
<evidence type="ECO:0000256" key="9">
    <source>
        <dbReference type="ARBA" id="ARBA00022771"/>
    </source>
</evidence>
<dbReference type="Gene3D" id="1.10.287.690">
    <property type="entry name" value="Helix hairpin bin"/>
    <property type="match status" value="1"/>
</dbReference>
<dbReference type="Gene3D" id="3.90.1600.10">
    <property type="entry name" value="Palm domain of DNA polymerase"/>
    <property type="match status" value="1"/>
</dbReference>
<keyword evidence="4 19" id="KW-0004">4Fe-4S</keyword>
<keyword evidence="15 19" id="KW-0411">Iron-sulfur</keyword>
<dbReference type="InterPro" id="IPR012337">
    <property type="entry name" value="RNaseH-like_sf"/>
</dbReference>
<dbReference type="SMART" id="SM00486">
    <property type="entry name" value="POLBc"/>
    <property type="match status" value="1"/>
</dbReference>
<evidence type="ECO:0000256" key="8">
    <source>
        <dbReference type="ARBA" id="ARBA00022723"/>
    </source>
</evidence>
<evidence type="ECO:0000256" key="17">
    <source>
        <dbReference type="ARBA" id="ARBA00023242"/>
    </source>
</evidence>
<dbReference type="InterPro" id="IPR036397">
    <property type="entry name" value="RNaseH_sf"/>
</dbReference>
<keyword evidence="5 19" id="KW-0808">Transferase</keyword>
<evidence type="ECO:0000256" key="12">
    <source>
        <dbReference type="ARBA" id="ARBA00022839"/>
    </source>
</evidence>
<evidence type="ECO:0000256" key="10">
    <source>
        <dbReference type="ARBA" id="ARBA00022801"/>
    </source>
</evidence>
<dbReference type="PANTHER" id="PTHR10322">
    <property type="entry name" value="DNA POLYMERASE CATALYTIC SUBUNIT"/>
    <property type="match status" value="1"/>
</dbReference>
<evidence type="ECO:0000256" key="19">
    <source>
        <dbReference type="RuleBase" id="RU000442"/>
    </source>
</evidence>
<dbReference type="Pfam" id="PF03104">
    <property type="entry name" value="DNA_pol_B_exo1"/>
    <property type="match status" value="1"/>
</dbReference>
<evidence type="ECO:0000313" key="23">
    <source>
        <dbReference type="EMBL" id="KAF8822137.1"/>
    </source>
</evidence>
<evidence type="ECO:0000256" key="3">
    <source>
        <dbReference type="ARBA" id="ARBA00005755"/>
    </source>
</evidence>
<dbReference type="Proteomes" id="UP000823046">
    <property type="component" value="Unassembled WGS sequence"/>
</dbReference>
<dbReference type="SUPFAM" id="SSF53098">
    <property type="entry name" value="Ribonuclease H-like"/>
    <property type="match status" value="1"/>
</dbReference>
<organism evidence="23 24">
    <name type="scientific">Cardiosporidium cionae</name>
    <dbReference type="NCBI Taxonomy" id="476202"/>
    <lineage>
        <taxon>Eukaryota</taxon>
        <taxon>Sar</taxon>
        <taxon>Alveolata</taxon>
        <taxon>Apicomplexa</taxon>
        <taxon>Aconoidasida</taxon>
        <taxon>Nephromycida</taxon>
        <taxon>Cardiosporidium</taxon>
    </lineage>
</organism>
<feature type="domain" description="DNA-directed DNA polymerase family B multifunctional" evidence="20">
    <location>
        <begin position="353"/>
        <end position="796"/>
    </location>
</feature>
<keyword evidence="17 19" id="KW-0539">Nucleus</keyword>
<dbReference type="EC" id="2.7.7.7" evidence="19"/>
<dbReference type="PANTHER" id="PTHR10322:SF23">
    <property type="entry name" value="DNA POLYMERASE DELTA CATALYTIC SUBUNIT"/>
    <property type="match status" value="1"/>
</dbReference>
<keyword evidence="24" id="KW-1185">Reference proteome</keyword>
<evidence type="ECO:0000259" key="20">
    <source>
        <dbReference type="Pfam" id="PF00136"/>
    </source>
</evidence>
<keyword evidence="10" id="KW-0378">Hydrolase</keyword>
<evidence type="ECO:0000256" key="4">
    <source>
        <dbReference type="ARBA" id="ARBA00022485"/>
    </source>
</evidence>
<dbReference type="Gene3D" id="3.30.342.10">
    <property type="entry name" value="DNA Polymerase, chain B, domain 1"/>
    <property type="match status" value="1"/>
</dbReference>
<evidence type="ECO:0000256" key="18">
    <source>
        <dbReference type="ARBA" id="ARBA00049244"/>
    </source>
</evidence>
<keyword evidence="8 19" id="KW-0479">Metal-binding</keyword>
<keyword evidence="6 19" id="KW-0548">Nucleotidyltransferase</keyword>
<evidence type="ECO:0000259" key="21">
    <source>
        <dbReference type="Pfam" id="PF03104"/>
    </source>
</evidence>
<keyword evidence="14 19" id="KW-0408">Iron</keyword>
<dbReference type="InterPro" id="IPR043502">
    <property type="entry name" value="DNA/RNA_pol_sf"/>
</dbReference>
<dbReference type="EMBL" id="JADAQX010000080">
    <property type="protein sequence ID" value="KAF8822137.1"/>
    <property type="molecule type" value="Genomic_DNA"/>
</dbReference>
<keyword evidence="7" id="KW-0540">Nuclease</keyword>
<dbReference type="InterPro" id="IPR006133">
    <property type="entry name" value="DNA-dir_DNA_pol_B_exonuc"/>
</dbReference>
<comment type="subcellular location">
    <subcellularLocation>
        <location evidence="2 19">Nucleus</location>
    </subcellularLocation>
</comment>
<feature type="domain" description="C4-type zinc-finger of DNA polymerase delta" evidence="22">
    <location>
        <begin position="868"/>
        <end position="938"/>
    </location>
</feature>
<comment type="similarity">
    <text evidence="3 19">Belongs to the DNA polymerase type-B family.</text>
</comment>
<dbReference type="InterPro" id="IPR050240">
    <property type="entry name" value="DNA_pol_type-B"/>
</dbReference>
<evidence type="ECO:0000256" key="5">
    <source>
        <dbReference type="ARBA" id="ARBA00022679"/>
    </source>
</evidence>
<evidence type="ECO:0000256" key="7">
    <source>
        <dbReference type="ARBA" id="ARBA00022722"/>
    </source>
</evidence>
<keyword evidence="16 19" id="KW-0238">DNA-binding</keyword>
<keyword evidence="11 19" id="KW-0862">Zinc</keyword>
<evidence type="ECO:0000256" key="1">
    <source>
        <dbReference type="ARBA" id="ARBA00001966"/>
    </source>
</evidence>
<dbReference type="NCBIfam" id="TIGR00592">
    <property type="entry name" value="pol2"/>
    <property type="match status" value="1"/>
</dbReference>
<evidence type="ECO:0000256" key="15">
    <source>
        <dbReference type="ARBA" id="ARBA00023014"/>
    </source>
</evidence>
<keyword evidence="13 19" id="KW-0239">DNA-directed DNA polymerase</keyword>
<dbReference type="Pfam" id="PF14260">
    <property type="entry name" value="zf-C4pol"/>
    <property type="match status" value="1"/>
</dbReference>
<keyword evidence="9 19" id="KW-0863">Zinc-finger</keyword>
<dbReference type="Pfam" id="PF00136">
    <property type="entry name" value="DNA_pol_B"/>
    <property type="match status" value="1"/>
</dbReference>
<dbReference type="Gene3D" id="3.30.420.10">
    <property type="entry name" value="Ribonuclease H-like superfamily/Ribonuclease H"/>
    <property type="match status" value="1"/>
</dbReference>
<evidence type="ECO:0000256" key="6">
    <source>
        <dbReference type="ARBA" id="ARBA00022695"/>
    </source>
</evidence>
<evidence type="ECO:0000259" key="22">
    <source>
        <dbReference type="Pfam" id="PF14260"/>
    </source>
</evidence>
<evidence type="ECO:0000313" key="24">
    <source>
        <dbReference type="Proteomes" id="UP000823046"/>
    </source>
</evidence>
<evidence type="ECO:0000256" key="16">
    <source>
        <dbReference type="ARBA" id="ARBA00023125"/>
    </source>
</evidence>
<dbReference type="InterPro" id="IPR042087">
    <property type="entry name" value="DNA_pol_B_thumb"/>
</dbReference>
<keyword evidence="12" id="KW-0269">Exonuclease</keyword>
<protein>
    <recommendedName>
        <fullName evidence="19">DNA polymerase</fullName>
        <ecNumber evidence="19">2.7.7.7</ecNumber>
    </recommendedName>
</protein>
<dbReference type="PROSITE" id="PS00116">
    <property type="entry name" value="DNA_POLYMERASE_B"/>
    <property type="match status" value="1"/>
</dbReference>
<evidence type="ECO:0000256" key="11">
    <source>
        <dbReference type="ARBA" id="ARBA00022833"/>
    </source>
</evidence>
<dbReference type="InterPro" id="IPR023211">
    <property type="entry name" value="DNA_pol_palm_dom_sf"/>
</dbReference>
<keyword evidence="19" id="KW-0235">DNA replication</keyword>
<dbReference type="InterPro" id="IPR006172">
    <property type="entry name" value="DNA-dir_DNA_pol_B"/>
</dbReference>
<comment type="catalytic activity">
    <reaction evidence="18 19">
        <text>DNA(n) + a 2'-deoxyribonucleoside 5'-triphosphate = DNA(n+1) + diphosphate</text>
        <dbReference type="Rhea" id="RHEA:22508"/>
        <dbReference type="Rhea" id="RHEA-COMP:17339"/>
        <dbReference type="Rhea" id="RHEA-COMP:17340"/>
        <dbReference type="ChEBI" id="CHEBI:33019"/>
        <dbReference type="ChEBI" id="CHEBI:61560"/>
        <dbReference type="ChEBI" id="CHEBI:173112"/>
        <dbReference type="EC" id="2.7.7.7"/>
    </reaction>
</comment>